<feature type="transmembrane region" description="Helical" evidence="6">
    <location>
        <begin position="6"/>
        <end position="29"/>
    </location>
</feature>
<dbReference type="PANTHER" id="PTHR12300:SF161">
    <property type="entry name" value="RECEPTOR EXPRESSION-ENHANCING PROTEIN"/>
    <property type="match status" value="1"/>
</dbReference>
<protein>
    <recommendedName>
        <fullName evidence="6">Receptor expression-enhancing protein</fullName>
    </recommendedName>
</protein>
<feature type="transmembrane region" description="Helical" evidence="6">
    <location>
        <begin position="70"/>
        <end position="91"/>
    </location>
</feature>
<keyword evidence="7" id="KW-0675">Receptor</keyword>
<evidence type="ECO:0000256" key="5">
    <source>
        <dbReference type="ARBA" id="ARBA00023136"/>
    </source>
</evidence>
<accession>A0A8X6MUD5</accession>
<keyword evidence="8" id="KW-1185">Reference proteome</keyword>
<evidence type="ECO:0000256" key="1">
    <source>
        <dbReference type="ARBA" id="ARBA00004141"/>
    </source>
</evidence>
<dbReference type="Pfam" id="PF03134">
    <property type="entry name" value="TB2_DP1_HVA22"/>
    <property type="match status" value="1"/>
</dbReference>
<comment type="caution">
    <text evidence="7">The sequence shown here is derived from an EMBL/GenBank/DDBJ whole genome shotgun (WGS) entry which is preliminary data.</text>
</comment>
<reference evidence="7" key="1">
    <citation type="submission" date="2020-08" db="EMBL/GenBank/DDBJ databases">
        <title>Multicomponent nature underlies the extraordinary mechanical properties of spider dragline silk.</title>
        <authorList>
            <person name="Kono N."/>
            <person name="Nakamura H."/>
            <person name="Mori M."/>
            <person name="Yoshida Y."/>
            <person name="Ohtoshi R."/>
            <person name="Malay A.D."/>
            <person name="Moran D.A.P."/>
            <person name="Tomita M."/>
            <person name="Numata K."/>
            <person name="Arakawa K."/>
        </authorList>
    </citation>
    <scope>NUCLEOTIDE SEQUENCE</scope>
</reference>
<gene>
    <name evidence="7" type="primary">reep6</name>
    <name evidence="7" type="ORF">NPIL_221111</name>
</gene>
<keyword evidence="4 6" id="KW-1133">Transmembrane helix</keyword>
<dbReference type="EMBL" id="BMAW01097180">
    <property type="protein sequence ID" value="GFS78365.1"/>
    <property type="molecule type" value="Genomic_DNA"/>
</dbReference>
<evidence type="ECO:0000256" key="3">
    <source>
        <dbReference type="ARBA" id="ARBA00022692"/>
    </source>
</evidence>
<name>A0A8X6MUD5_NEPPI</name>
<keyword evidence="5 6" id="KW-0472">Membrane</keyword>
<dbReference type="PANTHER" id="PTHR12300">
    <property type="entry name" value="HVA22-LIKE PROTEINS"/>
    <property type="match status" value="1"/>
</dbReference>
<dbReference type="InterPro" id="IPR004345">
    <property type="entry name" value="TB2_DP1_HVA22"/>
</dbReference>
<evidence type="ECO:0000256" key="4">
    <source>
        <dbReference type="ARBA" id="ARBA00022989"/>
    </source>
</evidence>
<comment type="similarity">
    <text evidence="2 6">Belongs to the DP1 family.</text>
</comment>
<dbReference type="Proteomes" id="UP000887013">
    <property type="component" value="Unassembled WGS sequence"/>
</dbReference>
<sequence>MARNTSFTYYILYICIGFLYPAYCSLVALQTPDKKDDTMWLIYWVVFAALNVVEVATDFVLFWFPLYPLWKLLLLIWCNAPFLHNGSFYIYKIFVGPFFRTYVILQLDKNRVIPSILET</sequence>
<feature type="transmembrane region" description="Helical" evidence="6">
    <location>
        <begin position="41"/>
        <end position="64"/>
    </location>
</feature>
<proteinExistence type="inferred from homology"/>
<dbReference type="OrthoDB" id="10009287at2759"/>
<comment type="subcellular location">
    <subcellularLocation>
        <location evidence="1 6">Membrane</location>
        <topology evidence="1 6">Multi-pass membrane protein</topology>
    </subcellularLocation>
</comment>
<keyword evidence="3 6" id="KW-0812">Transmembrane</keyword>
<evidence type="ECO:0000256" key="6">
    <source>
        <dbReference type="RuleBase" id="RU362006"/>
    </source>
</evidence>
<evidence type="ECO:0000313" key="7">
    <source>
        <dbReference type="EMBL" id="GFS78365.1"/>
    </source>
</evidence>
<evidence type="ECO:0000256" key="2">
    <source>
        <dbReference type="ARBA" id="ARBA00008573"/>
    </source>
</evidence>
<dbReference type="GO" id="GO:0016020">
    <property type="term" value="C:membrane"/>
    <property type="evidence" value="ECO:0007669"/>
    <property type="project" value="UniProtKB-SubCell"/>
</dbReference>
<organism evidence="7 8">
    <name type="scientific">Nephila pilipes</name>
    <name type="common">Giant wood spider</name>
    <name type="synonym">Nephila maculata</name>
    <dbReference type="NCBI Taxonomy" id="299642"/>
    <lineage>
        <taxon>Eukaryota</taxon>
        <taxon>Metazoa</taxon>
        <taxon>Ecdysozoa</taxon>
        <taxon>Arthropoda</taxon>
        <taxon>Chelicerata</taxon>
        <taxon>Arachnida</taxon>
        <taxon>Araneae</taxon>
        <taxon>Araneomorphae</taxon>
        <taxon>Entelegynae</taxon>
        <taxon>Araneoidea</taxon>
        <taxon>Nephilidae</taxon>
        <taxon>Nephila</taxon>
    </lineage>
</organism>
<dbReference type="AlphaFoldDB" id="A0A8X6MUD5"/>
<evidence type="ECO:0000313" key="8">
    <source>
        <dbReference type="Proteomes" id="UP000887013"/>
    </source>
</evidence>